<evidence type="ECO:0000256" key="2">
    <source>
        <dbReference type="SAM" id="Phobius"/>
    </source>
</evidence>
<dbReference type="AlphaFoldDB" id="A0A0B5AXN7"/>
<evidence type="ECO:0000313" key="4">
    <source>
        <dbReference type="Proteomes" id="UP000031449"/>
    </source>
</evidence>
<feature type="region of interest" description="Disordered" evidence="1">
    <location>
        <begin position="188"/>
        <end position="256"/>
    </location>
</feature>
<accession>A0A0B5AXN7</accession>
<proteinExistence type="predicted"/>
<feature type="transmembrane region" description="Helical" evidence="2">
    <location>
        <begin position="20"/>
        <end position="42"/>
    </location>
</feature>
<keyword evidence="2" id="KW-1133">Transmembrane helix</keyword>
<dbReference type="EMBL" id="CP009417">
    <property type="protein sequence ID" value="AJD93462.1"/>
    <property type="molecule type" value="Genomic_DNA"/>
</dbReference>
<dbReference type="OrthoDB" id="10014082at2"/>
<organism evidence="3 4">
    <name type="scientific">Jeotgalibacillus malaysiensis</name>
    <dbReference type="NCBI Taxonomy" id="1508404"/>
    <lineage>
        <taxon>Bacteria</taxon>
        <taxon>Bacillati</taxon>
        <taxon>Bacillota</taxon>
        <taxon>Bacilli</taxon>
        <taxon>Bacillales</taxon>
        <taxon>Caryophanaceae</taxon>
        <taxon>Jeotgalibacillus</taxon>
    </lineage>
</organism>
<keyword evidence="2" id="KW-0812">Transmembrane</keyword>
<feature type="compositionally biased region" description="Acidic residues" evidence="1">
    <location>
        <begin position="192"/>
        <end position="239"/>
    </location>
</feature>
<geneLocation type="plasmid" evidence="4"/>
<gene>
    <name evidence="3" type="ORF">JMA_41450</name>
</gene>
<dbReference type="BioCyc" id="JESP1508404:G14D9-13429-MONOMER"/>
<keyword evidence="4" id="KW-1185">Reference proteome</keyword>
<protein>
    <submittedName>
        <fullName evidence="3">Uncharacterized protein</fullName>
    </submittedName>
</protein>
<evidence type="ECO:0000313" key="3">
    <source>
        <dbReference type="EMBL" id="AJD93462.1"/>
    </source>
</evidence>
<keyword evidence="3" id="KW-0614">Plasmid</keyword>
<name>A0A0B5AXN7_9BACL</name>
<dbReference type="KEGG" id="jeo:JMA_41450"/>
<evidence type="ECO:0000256" key="1">
    <source>
        <dbReference type="SAM" id="MobiDB-lite"/>
    </source>
</evidence>
<sequence length="256" mass="28749">MYWYKRVKELMKDKKGSSVIEFVMGLLLFVTFVAFVVDLLLVGGKRFNVGQEATDISRTLAKQGGVMSVTPEGYPGGDTAYLTSTEMLQKIEKRMKRSGLGEYGDGVWFVTLTEFDNEGNEIRSGRLTPNTNFKVDYMNSMDVKISASYRWRLMRFILADNAPDSPVTAERHSVSEFKYNFNDWKGERYDSDPLDEYEEPDYGDYEPGTDLDEGTGEDSGDTGGEGDADQEEDIIDDGQGDGNSGEIDFPIEEPIE</sequence>
<dbReference type="Proteomes" id="UP000031449">
    <property type="component" value="Plasmid unnamed"/>
</dbReference>
<dbReference type="HOGENOM" id="CLU_094922_0_0_9"/>
<reference evidence="3 4" key="1">
    <citation type="submission" date="2014-08" db="EMBL/GenBank/DDBJ databases">
        <title>Complete genome of a marine bacteria Jeotgalibacillus malaysiensis.</title>
        <authorList>
            <person name="Yaakop A.S."/>
            <person name="Chan K.-G."/>
            <person name="Goh K.M."/>
        </authorList>
    </citation>
    <scope>NUCLEOTIDE SEQUENCE [LARGE SCALE GENOMIC DNA]</scope>
    <source>
        <strain evidence="3 4">D5</strain>
        <plasmid evidence="4">Plasmid</plasmid>
    </source>
</reference>
<keyword evidence="2" id="KW-0472">Membrane</keyword>